<dbReference type="InterPro" id="IPR005844">
    <property type="entry name" value="A-D-PHexomutase_a/b/a-I"/>
</dbReference>
<evidence type="ECO:0000256" key="2">
    <source>
        <dbReference type="ARBA" id="ARBA00022723"/>
    </source>
</evidence>
<dbReference type="EMBL" id="JTDY01000537">
    <property type="protein sequence ID" value="KOB76753.1"/>
    <property type="molecule type" value="Genomic_DNA"/>
</dbReference>
<dbReference type="GO" id="GO:0006166">
    <property type="term" value="P:purine ribonucleoside salvage"/>
    <property type="evidence" value="ECO:0007669"/>
    <property type="project" value="TreeGrafter"/>
</dbReference>
<gene>
    <name evidence="6" type="ORF">OBRU01_05266</name>
</gene>
<keyword evidence="3" id="KW-0460">Magnesium</keyword>
<dbReference type="PANTHER" id="PTHR45745">
    <property type="entry name" value="PHOSPHOMANNOMUTASE 45A"/>
    <property type="match status" value="1"/>
</dbReference>
<comment type="caution">
    <text evidence="6">The sequence shown here is derived from an EMBL/GenBank/DDBJ whole genome shotgun (WGS) entry which is preliminary data.</text>
</comment>
<accession>A0A0L7LMI2</accession>
<evidence type="ECO:0000256" key="1">
    <source>
        <dbReference type="ARBA" id="ARBA00010231"/>
    </source>
</evidence>
<evidence type="ECO:0000313" key="7">
    <source>
        <dbReference type="Proteomes" id="UP000037510"/>
    </source>
</evidence>
<dbReference type="PROSITE" id="PS00710">
    <property type="entry name" value="PGM_PMM"/>
    <property type="match status" value="1"/>
</dbReference>
<protein>
    <submittedName>
        <fullName evidence="6">Phosphoglucomutase</fullName>
    </submittedName>
</protein>
<dbReference type="Gene3D" id="3.40.120.10">
    <property type="entry name" value="Alpha-D-Glucose-1,6-Bisphosphate, subunit A, domain 3"/>
    <property type="match status" value="1"/>
</dbReference>
<dbReference type="STRING" id="104452.A0A0L7LMI2"/>
<keyword evidence="7" id="KW-1185">Reference proteome</keyword>
<dbReference type="InterPro" id="IPR016066">
    <property type="entry name" value="A-D-PHexomutase_CS"/>
</dbReference>
<dbReference type="InterPro" id="IPR016055">
    <property type="entry name" value="A-D-PHexomutase_a/b/a-I/II/III"/>
</dbReference>
<keyword evidence="4" id="KW-0413">Isomerase</keyword>
<reference evidence="6 7" key="1">
    <citation type="journal article" date="2015" name="Genome Biol. Evol.">
        <title>The genome of winter moth (Operophtera brumata) provides a genomic perspective on sexual dimorphism and phenology.</title>
        <authorList>
            <person name="Derks M.F."/>
            <person name="Smit S."/>
            <person name="Salis L."/>
            <person name="Schijlen E."/>
            <person name="Bossers A."/>
            <person name="Mateman C."/>
            <person name="Pijl A.S."/>
            <person name="de Ridder D."/>
            <person name="Groenen M.A."/>
            <person name="Visser M.E."/>
            <person name="Megens H.J."/>
        </authorList>
    </citation>
    <scope>NUCLEOTIDE SEQUENCE [LARGE SCALE GENOMIC DNA]</scope>
    <source>
        <strain evidence="6">WM2013NL</strain>
        <tissue evidence="6">Head and thorax</tissue>
    </source>
</reference>
<evidence type="ECO:0000313" key="6">
    <source>
        <dbReference type="EMBL" id="KOB76753.1"/>
    </source>
</evidence>
<name>A0A0L7LMI2_OPEBR</name>
<dbReference type="AlphaFoldDB" id="A0A0L7LMI2"/>
<organism evidence="6 7">
    <name type="scientific">Operophtera brumata</name>
    <name type="common">Winter moth</name>
    <name type="synonym">Phalaena brumata</name>
    <dbReference type="NCBI Taxonomy" id="104452"/>
    <lineage>
        <taxon>Eukaryota</taxon>
        <taxon>Metazoa</taxon>
        <taxon>Ecdysozoa</taxon>
        <taxon>Arthropoda</taxon>
        <taxon>Hexapoda</taxon>
        <taxon>Insecta</taxon>
        <taxon>Pterygota</taxon>
        <taxon>Neoptera</taxon>
        <taxon>Endopterygota</taxon>
        <taxon>Lepidoptera</taxon>
        <taxon>Glossata</taxon>
        <taxon>Ditrysia</taxon>
        <taxon>Geometroidea</taxon>
        <taxon>Geometridae</taxon>
        <taxon>Larentiinae</taxon>
        <taxon>Operophtera</taxon>
    </lineage>
</organism>
<dbReference type="GO" id="GO:0008973">
    <property type="term" value="F:phosphopentomutase activity"/>
    <property type="evidence" value="ECO:0007669"/>
    <property type="project" value="TreeGrafter"/>
</dbReference>
<dbReference type="SUPFAM" id="SSF53738">
    <property type="entry name" value="Phosphoglucomutase, first 3 domains"/>
    <property type="match status" value="1"/>
</dbReference>
<dbReference type="GO" id="GO:0005634">
    <property type="term" value="C:nucleus"/>
    <property type="evidence" value="ECO:0007669"/>
    <property type="project" value="TreeGrafter"/>
</dbReference>
<feature type="domain" description="Alpha-D-phosphohexomutase alpha/beta/alpha" evidence="5">
    <location>
        <begin position="69"/>
        <end position="148"/>
    </location>
</feature>
<dbReference type="GO" id="GO:0005975">
    <property type="term" value="P:carbohydrate metabolic process"/>
    <property type="evidence" value="ECO:0007669"/>
    <property type="project" value="InterPro"/>
</dbReference>
<proteinExistence type="inferred from homology"/>
<evidence type="ECO:0000256" key="3">
    <source>
        <dbReference type="ARBA" id="ARBA00022842"/>
    </source>
</evidence>
<dbReference type="Pfam" id="PF02878">
    <property type="entry name" value="PGM_PMM_I"/>
    <property type="match status" value="1"/>
</dbReference>
<evidence type="ECO:0000259" key="5">
    <source>
        <dbReference type="Pfam" id="PF02878"/>
    </source>
</evidence>
<dbReference type="GO" id="GO:0000287">
    <property type="term" value="F:magnesium ion binding"/>
    <property type="evidence" value="ECO:0007669"/>
    <property type="project" value="InterPro"/>
</dbReference>
<sequence length="319" mass="35275">MSYNKVLCDSGDSKLDSAINSWLRNDRNPKTSKEVADDVQAKNWSKLRQSMLSRQKFGTAGMRGRMAAGYKFAELTAKVFVSSSIPVHLFSAVCPTPLVSFATVRLGAAAGVMVTASHNPRDDNGYKVYWSNGSQIITPHDDNILEEILQCLEVPEDHWNIEEITSHELVSDCLQDMTAAYMAYIKDSLHEDVLSDNKQAAIDIVYSAMHGVGYEFVVKAFETANLKDSLHDDVISDNKQAAIDIVYSAMHGVGYEFVVKAFETANLKAAIDIVYSAMHSVGYEFVVKAFETANLKVRHDSGIHGLHKGQLARGRYIGQ</sequence>
<dbReference type="PANTHER" id="PTHR45745:SF1">
    <property type="entry name" value="PHOSPHOGLUCOMUTASE 2B-RELATED"/>
    <property type="match status" value="1"/>
</dbReference>
<dbReference type="Proteomes" id="UP000037510">
    <property type="component" value="Unassembled WGS sequence"/>
</dbReference>
<keyword evidence="2" id="KW-0479">Metal-binding</keyword>
<comment type="similarity">
    <text evidence="1">Belongs to the phosphohexose mutase family.</text>
</comment>
<evidence type="ECO:0000256" key="4">
    <source>
        <dbReference type="ARBA" id="ARBA00023235"/>
    </source>
</evidence>